<evidence type="ECO:0000313" key="4">
    <source>
        <dbReference type="Proteomes" id="UP000521676"/>
    </source>
</evidence>
<evidence type="ECO:0000313" key="3">
    <source>
        <dbReference type="EMBL" id="WJW66085.1"/>
    </source>
</evidence>
<gene>
    <name evidence="2" type="ORF">HXX08_12615</name>
    <name evidence="3" type="ORF">OZ401_001869</name>
</gene>
<reference evidence="3" key="2">
    <citation type="journal article" date="2024" name="Nature">
        <title>Anoxygenic phototroph of the Chloroflexota uses a type I reaction centre.</title>
        <authorList>
            <person name="Tsuji J.M."/>
            <person name="Shaw N.A."/>
            <person name="Nagashima S."/>
            <person name="Venkiteswaran J.J."/>
            <person name="Schiff S.L."/>
            <person name="Watanabe T."/>
            <person name="Fukui M."/>
            <person name="Hanada S."/>
            <person name="Tank M."/>
            <person name="Neufeld J.D."/>
        </authorList>
    </citation>
    <scope>NUCLEOTIDE SEQUENCE</scope>
    <source>
        <strain evidence="3">L227-S17</strain>
    </source>
</reference>
<dbReference type="AlphaFoldDB" id="A0A8T7M3R2"/>
<keyword evidence="5" id="KW-1185">Reference proteome</keyword>
<dbReference type="EMBL" id="JACATZ010000001">
    <property type="protein sequence ID" value="NWJ46714.1"/>
    <property type="molecule type" value="Genomic_DNA"/>
</dbReference>
<evidence type="ECO:0000313" key="5">
    <source>
        <dbReference type="Proteomes" id="UP001431572"/>
    </source>
</evidence>
<dbReference type="InterPro" id="IPR029044">
    <property type="entry name" value="Nucleotide-diphossugar_trans"/>
</dbReference>
<dbReference type="SUPFAM" id="SSF53448">
    <property type="entry name" value="Nucleotide-diphospho-sugar transferases"/>
    <property type="match status" value="1"/>
</dbReference>
<dbReference type="RefSeq" id="WP_341467964.1">
    <property type="nucleotide sequence ID" value="NZ_CP128399.1"/>
</dbReference>
<reference evidence="2 4" key="1">
    <citation type="submission" date="2020-06" db="EMBL/GenBank/DDBJ databases">
        <title>Anoxygenic phototrophic Chloroflexota member uses a Type I reaction center.</title>
        <authorList>
            <person name="Tsuji J.M."/>
            <person name="Shaw N.A."/>
            <person name="Nagashima S."/>
            <person name="Venkiteswaran J."/>
            <person name="Schiff S.L."/>
            <person name="Hanada S."/>
            <person name="Tank M."/>
            <person name="Neufeld J.D."/>
        </authorList>
    </citation>
    <scope>NUCLEOTIDE SEQUENCE [LARGE SCALE GENOMIC DNA]</scope>
    <source>
        <strain evidence="2">L227-S17</strain>
    </source>
</reference>
<dbReference type="Pfam" id="PF00535">
    <property type="entry name" value="Glycos_transf_2"/>
    <property type="match status" value="1"/>
</dbReference>
<dbReference type="InterPro" id="IPR001173">
    <property type="entry name" value="Glyco_trans_2-like"/>
</dbReference>
<dbReference type="PANTHER" id="PTHR43685:SF2">
    <property type="entry name" value="GLYCOSYLTRANSFERASE 2-LIKE DOMAIN-CONTAINING PROTEIN"/>
    <property type="match status" value="1"/>
</dbReference>
<proteinExistence type="predicted"/>
<feature type="domain" description="Glycosyltransferase 2-like" evidence="1">
    <location>
        <begin position="120"/>
        <end position="281"/>
    </location>
</feature>
<dbReference type="EMBL" id="CP128399">
    <property type="protein sequence ID" value="WJW66085.1"/>
    <property type="molecule type" value="Genomic_DNA"/>
</dbReference>
<name>A0A8T7M3R2_9CHLR</name>
<dbReference type="Gene3D" id="3.90.550.10">
    <property type="entry name" value="Spore Coat Polysaccharide Biosynthesis Protein SpsA, Chain A"/>
    <property type="match status" value="1"/>
</dbReference>
<dbReference type="Proteomes" id="UP000521676">
    <property type="component" value="Unassembled WGS sequence"/>
</dbReference>
<evidence type="ECO:0000259" key="1">
    <source>
        <dbReference type="Pfam" id="PF00535"/>
    </source>
</evidence>
<accession>A0A8T7M3R2</accession>
<dbReference type="InterPro" id="IPR050834">
    <property type="entry name" value="Glycosyltransf_2"/>
</dbReference>
<dbReference type="CDD" id="cd00761">
    <property type="entry name" value="Glyco_tranf_GTA_type"/>
    <property type="match status" value="1"/>
</dbReference>
<protein>
    <submittedName>
        <fullName evidence="2">Glycosyltransferase family 2 protein</fullName>
    </submittedName>
</protein>
<sequence>MVALASYKHSCKRKYEEGLNLAREDLAAATSQNSKLWQTCQSFNIYSPIFRFLLLKVISLNSLYRFTLLLLMAMAGKTRRLTETISYYRGLVVGLGSIEAFRTYTRALPRSNSDSAQGISLILCTRNRAAFLRTCLASILATEYPELDLLVVDQSDNNHSELVFQEFSTDSRVRYLKLESKGRSRAFNAAYPLARYSIIGIFDDDCRPEKDWLNNIAAIFRNRPEVGMLVGQVLPSDYNPQLGHIPYFLLPHARYCGIQRLLEPGGAGMGANMIARREVFEASGLFDEQIGPGTPIPASDDFDLVFRAVRTGFLVFQSPASTIWHDGFRAGEDLSKLIDGYQLSGSAVCMKYVRAGELKGLLLLLGLLWNSVSYLTLRLLKRQQPLGLRALKANLKGVWVGLKMPLDLKNRVFIEKPL</sequence>
<evidence type="ECO:0000313" key="2">
    <source>
        <dbReference type="EMBL" id="NWJ46714.1"/>
    </source>
</evidence>
<dbReference type="PANTHER" id="PTHR43685">
    <property type="entry name" value="GLYCOSYLTRANSFERASE"/>
    <property type="match status" value="1"/>
</dbReference>
<organism evidence="2 4">
    <name type="scientific">Candidatus Chlorohelix allophototropha</name>
    <dbReference type="NCBI Taxonomy" id="3003348"/>
    <lineage>
        <taxon>Bacteria</taxon>
        <taxon>Bacillati</taxon>
        <taxon>Chloroflexota</taxon>
        <taxon>Chloroflexia</taxon>
        <taxon>Candidatus Chloroheliales</taxon>
        <taxon>Candidatus Chloroheliaceae</taxon>
        <taxon>Candidatus Chlorohelix</taxon>
    </lineage>
</organism>
<dbReference type="Proteomes" id="UP001431572">
    <property type="component" value="Chromosome 1"/>
</dbReference>